<dbReference type="GO" id="GO:0006935">
    <property type="term" value="P:chemotaxis"/>
    <property type="evidence" value="ECO:0007669"/>
    <property type="project" value="InterPro"/>
</dbReference>
<organism evidence="2">
    <name type="scientific">uncultured Microcoleus sp</name>
    <dbReference type="NCBI Taxonomy" id="259945"/>
    <lineage>
        <taxon>Bacteria</taxon>
        <taxon>Bacillati</taxon>
        <taxon>Cyanobacteriota</taxon>
        <taxon>Cyanophyceae</taxon>
        <taxon>Oscillatoriophycideae</taxon>
        <taxon>Oscillatoriales</taxon>
        <taxon>Microcoleaceae</taxon>
        <taxon>Microcoleus</taxon>
        <taxon>environmental samples</taxon>
    </lineage>
</organism>
<dbReference type="AlphaFoldDB" id="A0A6J4P847"/>
<feature type="domain" description="CheW-like" evidence="1">
    <location>
        <begin position="22"/>
        <end position="158"/>
    </location>
</feature>
<gene>
    <name evidence="2" type="ORF">AVDCRST_MAG84-6418</name>
</gene>
<accession>A0A6J4P847</accession>
<dbReference type="Gene3D" id="2.40.50.180">
    <property type="entry name" value="CheA-289, Domain 4"/>
    <property type="match status" value="1"/>
</dbReference>
<dbReference type="Gene3D" id="2.30.30.40">
    <property type="entry name" value="SH3 Domains"/>
    <property type="match status" value="1"/>
</dbReference>
<proteinExistence type="predicted"/>
<dbReference type="GO" id="GO:0007165">
    <property type="term" value="P:signal transduction"/>
    <property type="evidence" value="ECO:0007669"/>
    <property type="project" value="InterPro"/>
</dbReference>
<name>A0A6J4P847_9CYAN</name>
<dbReference type="SMART" id="SM00260">
    <property type="entry name" value="CheW"/>
    <property type="match status" value="1"/>
</dbReference>
<protein>
    <submittedName>
        <fullName evidence="2">CheW domain protein</fullName>
    </submittedName>
</protein>
<sequence length="158" mass="18314">MTHANYNRRFRSQKQGTVRITPKKFVSFELGNVYYAVPIERVERIVKKFNPYGILPGGNSLVRHQEELITLINLSKIFPSDQGRLDSNYLIVCTLNKNERLGLPIPDMPKILEISEESFCEIPELYRKQQLPPVIEKLIRAPDGSEVFYLNVDLFSEM</sequence>
<dbReference type="PROSITE" id="PS50851">
    <property type="entry name" value="CHEW"/>
    <property type="match status" value="1"/>
</dbReference>
<dbReference type="SUPFAM" id="SSF50341">
    <property type="entry name" value="CheW-like"/>
    <property type="match status" value="1"/>
</dbReference>
<dbReference type="Pfam" id="PF01584">
    <property type="entry name" value="CheW"/>
    <property type="match status" value="1"/>
</dbReference>
<dbReference type="InterPro" id="IPR036061">
    <property type="entry name" value="CheW-like_dom_sf"/>
</dbReference>
<evidence type="ECO:0000259" key="1">
    <source>
        <dbReference type="PROSITE" id="PS50851"/>
    </source>
</evidence>
<dbReference type="EMBL" id="CADCTZ010001594">
    <property type="protein sequence ID" value="CAA9407128.1"/>
    <property type="molecule type" value="Genomic_DNA"/>
</dbReference>
<dbReference type="InterPro" id="IPR002545">
    <property type="entry name" value="CheW-lke_dom"/>
</dbReference>
<evidence type="ECO:0000313" key="2">
    <source>
        <dbReference type="EMBL" id="CAA9407128.1"/>
    </source>
</evidence>
<reference evidence="2" key="1">
    <citation type="submission" date="2020-02" db="EMBL/GenBank/DDBJ databases">
        <authorList>
            <person name="Meier V. D."/>
        </authorList>
    </citation>
    <scope>NUCLEOTIDE SEQUENCE</scope>
    <source>
        <strain evidence="2">AVDCRST_MAG84</strain>
    </source>
</reference>